<protein>
    <submittedName>
        <fullName evidence="1">BppU domain protein</fullName>
    </submittedName>
</protein>
<reference evidence="1" key="1">
    <citation type="journal article" date="2021" name="Proc. Natl. Acad. Sci. U.S.A.">
        <title>A Catalog of Tens of Thousands of Viruses from Human Metagenomes Reveals Hidden Associations with Chronic Diseases.</title>
        <authorList>
            <person name="Tisza M.J."/>
            <person name="Buck C.B."/>
        </authorList>
    </citation>
    <scope>NUCLEOTIDE SEQUENCE</scope>
    <source>
        <strain evidence="1">CtJLl6</strain>
    </source>
</reference>
<evidence type="ECO:0000313" key="1">
    <source>
        <dbReference type="EMBL" id="DAF48211.1"/>
    </source>
</evidence>
<name>A0A8S5SBM0_9CAUD</name>
<dbReference type="EMBL" id="BK032565">
    <property type="protein sequence ID" value="DAF48211.1"/>
    <property type="molecule type" value="Genomic_DNA"/>
</dbReference>
<organism evidence="1">
    <name type="scientific">Siphoviridae sp. ctJLl6</name>
    <dbReference type="NCBI Taxonomy" id="2827836"/>
    <lineage>
        <taxon>Viruses</taxon>
        <taxon>Duplodnaviria</taxon>
        <taxon>Heunggongvirae</taxon>
        <taxon>Uroviricota</taxon>
        <taxon>Caudoviricetes</taxon>
    </lineage>
</organism>
<accession>A0A8S5SBM0</accession>
<sequence length="154" mass="17656">MYILLNDDKQLIITEHTSIYQNENLIDQIFFYIPSIYKEHDLSDFDITLQYVTPANEVINEKLVKNGLYKDKLEYVLPVDTKISKCAGVVKCSLKIKKETIEKDKKIIYKMNTSEININILPSTNYNDFIDKDENGSGGNNEGCSCDGNIVVEF</sequence>
<proteinExistence type="predicted"/>